<feature type="transmembrane region" description="Helical" evidence="6">
    <location>
        <begin position="144"/>
        <end position="166"/>
    </location>
</feature>
<dbReference type="Pfam" id="PF00494">
    <property type="entry name" value="SQS_PSY"/>
    <property type="match status" value="1"/>
</dbReference>
<sequence length="878" mass="97354">MTWWWQCMGTAVRHAVLEQARNRLALTLVVFFIPLWLTLAYRVLPGDPVRFFLRAAGRPVNLDANTVTQLSGGLHAIALIVGFMMFLAASRSAEFDHRLVLAGYPRLCLLLARSGVLLLTAALTAGYATAWVCVFHRPERLDVMAGAFMVGALTYGGVGILLAALLRSELAGMFVVIMVSFIDLGLQNPVANPAADSPLLRLMPAYGAMQAAVSAVDLTLVPWRHLLLGLGWSAGLTVAGLAAFTARTSRRTLKQTLLRRHASRSSVRLTVLRLLHPLRARMYRQAGIRDATVITGYEICRRLLHRSGPVKAATTKLLPARIRPVWWAVYGYGRYIDDLSDTRHGSRRERSEHVSRFSELLEADLRQGHSQDPLRAAIVHAIWTWDLPGDGLEAANAVYRQDAEGESALATWDDWFAYWRTLTFPFGTKRLLNLLTAPGLAFTPRDAEALRAWTDALNLLDTLRDLREDAMEGFVKLPATVLDEYGVSSEDLARGRASGRYTDMVRAMTARTRQWLDRTAAAGSQHPPMAAALRTVVDLHRLELDRIDQSPHALLNGPSRAHPVRFHLTLARGRHRVARAWRHHARTAARTPASIPPPRSAEGDPTPHDTQALLPPVPHPSGVRPPVLPPGRMPQHVAVIMDGNGRWATHRGRPRTAGHEAGQLALRDVVHGALEIGLPCLSLYAFSTENWTRPATEVEALLRIFQDGLDMETEEIWQRDIRLRWSGIPDGMPSEMVQTARRTEHATRNRTALTLNMCLNYGGRAEITHAARALARQAAAGTMDPDTITPRHVAAHLHQPGLPEVDLLIRTGGEMRTSNFLPWQSTYAELVFLDTLWPDVDRTHLWQAIDTYTRRDRRFGAVQPSPGAPQAPGSVDGL</sequence>
<feature type="transmembrane region" description="Helical" evidence="6">
    <location>
        <begin position="110"/>
        <end position="132"/>
    </location>
</feature>
<dbReference type="InterPro" id="IPR008949">
    <property type="entry name" value="Isoprenoid_synthase_dom_sf"/>
</dbReference>
<feature type="binding site" evidence="4">
    <location>
        <begin position="643"/>
        <end position="646"/>
    </location>
    <ligand>
        <name>substrate</name>
    </ligand>
</feature>
<feature type="transmembrane region" description="Helical" evidence="6">
    <location>
        <begin position="173"/>
        <end position="191"/>
    </location>
</feature>
<dbReference type="GO" id="GO:0016740">
    <property type="term" value="F:transferase activity"/>
    <property type="evidence" value="ECO:0007669"/>
    <property type="project" value="UniProtKB-KW"/>
</dbReference>
<feature type="transmembrane region" description="Helical" evidence="6">
    <location>
        <begin position="70"/>
        <end position="89"/>
    </location>
</feature>
<dbReference type="InterPro" id="IPR036424">
    <property type="entry name" value="UPP_synth-like_sf"/>
</dbReference>
<keyword evidence="1 4" id="KW-0808">Transferase</keyword>
<keyword evidence="6" id="KW-0472">Membrane</keyword>
<feature type="region of interest" description="Disordered" evidence="5">
    <location>
        <begin position="584"/>
        <end position="625"/>
    </location>
</feature>
<evidence type="ECO:0000256" key="6">
    <source>
        <dbReference type="SAM" id="Phobius"/>
    </source>
</evidence>
<evidence type="ECO:0000256" key="3">
    <source>
        <dbReference type="ARBA" id="ARBA00022842"/>
    </source>
</evidence>
<comment type="subunit">
    <text evidence="4">Homodimer.</text>
</comment>
<feature type="binding site" evidence="4">
    <location>
        <position position="693"/>
    </location>
    <ligand>
        <name>substrate</name>
    </ligand>
</feature>
<organism evidence="7 8">
    <name type="scientific">Streptomyces chilikensis</name>
    <dbReference type="NCBI Taxonomy" id="1194079"/>
    <lineage>
        <taxon>Bacteria</taxon>
        <taxon>Bacillati</taxon>
        <taxon>Actinomycetota</taxon>
        <taxon>Actinomycetes</taxon>
        <taxon>Kitasatosporales</taxon>
        <taxon>Streptomycetaceae</taxon>
        <taxon>Streptomyces</taxon>
    </lineage>
</organism>
<dbReference type="Proteomes" id="UP001551584">
    <property type="component" value="Unassembled WGS sequence"/>
</dbReference>
<keyword evidence="3 4" id="KW-0460">Magnesium</keyword>
<reference evidence="7 8" key="1">
    <citation type="submission" date="2024-06" db="EMBL/GenBank/DDBJ databases">
        <title>The Natural Products Discovery Center: Release of the First 8490 Sequenced Strains for Exploring Actinobacteria Biosynthetic Diversity.</title>
        <authorList>
            <person name="Kalkreuter E."/>
            <person name="Kautsar S.A."/>
            <person name="Yang D."/>
            <person name="Bader C.D."/>
            <person name="Teijaro C.N."/>
            <person name="Fluegel L."/>
            <person name="Davis C.M."/>
            <person name="Simpson J.R."/>
            <person name="Lauterbach L."/>
            <person name="Steele A.D."/>
            <person name="Gui C."/>
            <person name="Meng S."/>
            <person name="Li G."/>
            <person name="Viehrig K."/>
            <person name="Ye F."/>
            <person name="Su P."/>
            <person name="Kiefer A.F."/>
            <person name="Nichols A."/>
            <person name="Cepeda A.J."/>
            <person name="Yan W."/>
            <person name="Fan B."/>
            <person name="Jiang Y."/>
            <person name="Adhikari A."/>
            <person name="Zheng C.-J."/>
            <person name="Schuster L."/>
            <person name="Cowan T.M."/>
            <person name="Smanski M.J."/>
            <person name="Chevrette M.G."/>
            <person name="De Carvalho L.P.S."/>
            <person name="Shen B."/>
        </authorList>
    </citation>
    <scope>NUCLEOTIDE SEQUENCE [LARGE SCALE GENOMIC DNA]</scope>
    <source>
        <strain evidence="7 8">NPDC048117</strain>
    </source>
</reference>
<feature type="binding site" evidence="4">
    <location>
        <position position="829"/>
    </location>
    <ligand>
        <name>Mg(2+)</name>
        <dbReference type="ChEBI" id="CHEBI:18420"/>
    </ligand>
</feature>
<evidence type="ECO:0000256" key="4">
    <source>
        <dbReference type="HAMAP-Rule" id="MF_01139"/>
    </source>
</evidence>
<keyword evidence="6" id="KW-1133">Transmembrane helix</keyword>
<feature type="transmembrane region" description="Helical" evidence="6">
    <location>
        <begin position="226"/>
        <end position="246"/>
    </location>
</feature>
<evidence type="ECO:0000256" key="1">
    <source>
        <dbReference type="ARBA" id="ARBA00022679"/>
    </source>
</evidence>
<comment type="function">
    <text evidence="4">Catalyzes the condensation of isopentenyl diphosphate (IPP) with allylic pyrophosphates generating different type of terpenoids.</text>
</comment>
<evidence type="ECO:0000256" key="5">
    <source>
        <dbReference type="SAM" id="MobiDB-lite"/>
    </source>
</evidence>
<keyword evidence="8" id="KW-1185">Reference proteome</keyword>
<dbReference type="SUPFAM" id="SSF48576">
    <property type="entry name" value="Terpenoid synthases"/>
    <property type="match status" value="1"/>
</dbReference>
<feature type="binding site" evidence="4">
    <location>
        <position position="655"/>
    </location>
    <ligand>
        <name>substrate</name>
    </ligand>
</feature>
<proteinExistence type="inferred from homology"/>
<feature type="transmembrane region" description="Helical" evidence="6">
    <location>
        <begin position="24"/>
        <end position="44"/>
    </location>
</feature>
<dbReference type="RefSeq" id="WP_359268650.1">
    <property type="nucleotide sequence ID" value="NZ_JBEZNA010000005.1"/>
</dbReference>
<feature type="binding site" evidence="4">
    <location>
        <position position="659"/>
    </location>
    <ligand>
        <name>substrate</name>
    </ligand>
</feature>
<comment type="cofactor">
    <cofactor evidence="4">
        <name>Mg(2+)</name>
        <dbReference type="ChEBI" id="CHEBI:18420"/>
    </cofactor>
    <text evidence="4">Binds 2 magnesium ions per subunit.</text>
</comment>
<name>A0ABV3EJQ4_9ACTN</name>
<dbReference type="Gene3D" id="3.40.1180.10">
    <property type="entry name" value="Decaprenyl diphosphate synthase-like"/>
    <property type="match status" value="1"/>
</dbReference>
<dbReference type="EC" id="2.5.1.-" evidence="4"/>
<feature type="region of interest" description="Disordered" evidence="5">
    <location>
        <begin position="859"/>
        <end position="878"/>
    </location>
</feature>
<dbReference type="Pfam" id="PF01255">
    <property type="entry name" value="Prenyltransf"/>
    <property type="match status" value="1"/>
</dbReference>
<dbReference type="NCBIfam" id="TIGR00055">
    <property type="entry name" value="uppS"/>
    <property type="match status" value="1"/>
</dbReference>
<dbReference type="HAMAP" id="MF_01139">
    <property type="entry name" value="ISPT"/>
    <property type="match status" value="1"/>
</dbReference>
<feature type="binding site" evidence="4">
    <location>
        <position position="647"/>
    </location>
    <ligand>
        <name>substrate</name>
    </ligand>
</feature>
<feature type="active site" description="Proton acceptor" evidence="4">
    <location>
        <position position="690"/>
    </location>
</feature>
<accession>A0ABV3EJQ4</accession>
<evidence type="ECO:0000256" key="2">
    <source>
        <dbReference type="ARBA" id="ARBA00022723"/>
    </source>
</evidence>
<keyword evidence="6" id="KW-0812">Transmembrane</keyword>
<feature type="binding site" evidence="4">
    <location>
        <begin position="816"/>
        <end position="818"/>
    </location>
    <ligand>
        <name>substrate</name>
    </ligand>
</feature>
<feature type="active site" evidence="4">
    <location>
        <position position="642"/>
    </location>
</feature>
<dbReference type="EMBL" id="JBEZNA010000005">
    <property type="protein sequence ID" value="MEU9576413.1"/>
    <property type="molecule type" value="Genomic_DNA"/>
</dbReference>
<feature type="binding site" evidence="4">
    <location>
        <position position="691"/>
    </location>
    <ligand>
        <name>substrate</name>
    </ligand>
</feature>
<dbReference type="Gene3D" id="1.10.600.10">
    <property type="entry name" value="Farnesyl Diphosphate Synthase"/>
    <property type="match status" value="1"/>
</dbReference>
<feature type="binding site" evidence="4">
    <location>
        <position position="642"/>
    </location>
    <ligand>
        <name>Mg(2+)</name>
        <dbReference type="ChEBI" id="CHEBI:18420"/>
    </ligand>
</feature>
<dbReference type="CDD" id="cd00475">
    <property type="entry name" value="Cis_IPPS"/>
    <property type="match status" value="1"/>
</dbReference>
<gene>
    <name evidence="7" type="primary">uppS</name>
    <name evidence="7" type="ORF">AB0D95_03870</name>
</gene>
<dbReference type="PANTHER" id="PTHR10291:SF0">
    <property type="entry name" value="DEHYDRODOLICHYL DIPHOSPHATE SYNTHASE 2"/>
    <property type="match status" value="1"/>
</dbReference>
<comment type="caution">
    <text evidence="7">The sequence shown here is derived from an EMBL/GenBank/DDBJ whole genome shotgun (WGS) entry which is preliminary data.</text>
</comment>
<dbReference type="InterPro" id="IPR002060">
    <property type="entry name" value="Squ/phyt_synthse"/>
</dbReference>
<feature type="binding site" evidence="4">
    <location>
        <position position="810"/>
    </location>
    <ligand>
        <name>substrate</name>
    </ligand>
</feature>
<dbReference type="InterPro" id="IPR018520">
    <property type="entry name" value="UPP_synth-like_CS"/>
</dbReference>
<comment type="similarity">
    <text evidence="4">Belongs to the UPP synthase family.</text>
</comment>
<feature type="binding site" evidence="4">
    <location>
        <begin position="687"/>
        <end position="689"/>
    </location>
    <ligand>
        <name>substrate</name>
    </ligand>
</feature>
<dbReference type="PROSITE" id="PS01066">
    <property type="entry name" value="UPP_SYNTHASE"/>
    <property type="match status" value="1"/>
</dbReference>
<protein>
    <recommendedName>
        <fullName evidence="4">Isoprenyl transferase</fullName>
        <ecNumber evidence="4">2.5.1.-</ecNumber>
    </recommendedName>
</protein>
<dbReference type="PANTHER" id="PTHR10291">
    <property type="entry name" value="DEHYDRODOLICHYL DIPHOSPHATE SYNTHASE FAMILY MEMBER"/>
    <property type="match status" value="1"/>
</dbReference>
<evidence type="ECO:0000313" key="7">
    <source>
        <dbReference type="EMBL" id="MEU9576413.1"/>
    </source>
</evidence>
<dbReference type="SUPFAM" id="SSF64005">
    <property type="entry name" value="Undecaprenyl diphosphate synthase"/>
    <property type="match status" value="1"/>
</dbReference>
<dbReference type="InterPro" id="IPR001441">
    <property type="entry name" value="UPP_synth-like"/>
</dbReference>
<keyword evidence="2 4" id="KW-0479">Metal-binding</keyword>
<evidence type="ECO:0000313" key="8">
    <source>
        <dbReference type="Proteomes" id="UP001551584"/>
    </source>
</evidence>